<dbReference type="EMBL" id="JAKIKT010000002">
    <property type="protein sequence ID" value="MCL2913891.1"/>
    <property type="molecule type" value="Genomic_DNA"/>
</dbReference>
<accession>A0ABT0N7Q7</accession>
<protein>
    <submittedName>
        <fullName evidence="10">TIGR04211 family SH3 domain-containing protein</fullName>
    </submittedName>
</protein>
<feature type="chain" id="PRO_5046702394" evidence="8">
    <location>
        <begin position="20"/>
        <end position="193"/>
    </location>
</feature>
<dbReference type="Pfam" id="PF08239">
    <property type="entry name" value="SH3_3"/>
    <property type="match status" value="1"/>
</dbReference>
<dbReference type="RefSeq" id="WP_249248593.1">
    <property type="nucleotide sequence ID" value="NZ_JAKIKT010000002.1"/>
</dbReference>
<dbReference type="NCBIfam" id="TIGR04211">
    <property type="entry name" value="SH3_and_anchor"/>
    <property type="match status" value="1"/>
</dbReference>
<evidence type="ECO:0000256" key="7">
    <source>
        <dbReference type="SAM" id="Phobius"/>
    </source>
</evidence>
<evidence type="ECO:0000256" key="4">
    <source>
        <dbReference type="ARBA" id="ARBA00022989"/>
    </source>
</evidence>
<dbReference type="InterPro" id="IPR003646">
    <property type="entry name" value="SH3-like_bac-type"/>
</dbReference>
<evidence type="ECO:0000256" key="1">
    <source>
        <dbReference type="ARBA" id="ARBA00004167"/>
    </source>
</evidence>
<keyword evidence="3 8" id="KW-0732">Signal</keyword>
<evidence type="ECO:0000256" key="6">
    <source>
        <dbReference type="SAM" id="Coils"/>
    </source>
</evidence>
<feature type="coiled-coil region" evidence="6">
    <location>
        <begin position="113"/>
        <end position="154"/>
    </location>
</feature>
<dbReference type="InterPro" id="IPR016476">
    <property type="entry name" value="SH3_dom_pro"/>
</dbReference>
<comment type="subcellular location">
    <subcellularLocation>
        <location evidence="1">Membrane</location>
        <topology evidence="1">Single-pass membrane protein</topology>
    </subcellularLocation>
</comment>
<keyword evidence="6" id="KW-0175">Coiled coil</keyword>
<dbReference type="Gene3D" id="1.20.5.1160">
    <property type="entry name" value="Vasodilator-stimulated phosphoprotein"/>
    <property type="match status" value="1"/>
</dbReference>
<dbReference type="Gene3D" id="2.30.30.40">
    <property type="entry name" value="SH3 Domains"/>
    <property type="match status" value="1"/>
</dbReference>
<feature type="domain" description="SH3b" evidence="9">
    <location>
        <begin position="21"/>
        <end position="86"/>
    </location>
</feature>
<dbReference type="SMART" id="SM00287">
    <property type="entry name" value="SH3b"/>
    <property type="match status" value="1"/>
</dbReference>
<keyword evidence="5 7" id="KW-0472">Membrane</keyword>
<reference evidence="10 11" key="1">
    <citation type="submission" date="2022-01" db="EMBL/GenBank/DDBJ databases">
        <title>Whole genome-based taxonomy of the Shewanellaceae.</title>
        <authorList>
            <person name="Martin-Rodriguez A.J."/>
        </authorList>
    </citation>
    <scope>NUCLEOTIDE SEQUENCE [LARGE SCALE GENOMIC DNA]</scope>
    <source>
        <strain evidence="10 11">DSM 21332</strain>
    </source>
</reference>
<dbReference type="PIRSF" id="PIRSF006158">
    <property type="entry name" value="UCP006158_SH3"/>
    <property type="match status" value="1"/>
</dbReference>
<dbReference type="Proteomes" id="UP001202831">
    <property type="component" value="Unassembled WGS sequence"/>
</dbReference>
<evidence type="ECO:0000259" key="9">
    <source>
        <dbReference type="PROSITE" id="PS51781"/>
    </source>
</evidence>
<sequence>MLRILALVTMLIASPNLLAATQSGYISEDVYIFIHGGPGTQYRILGSVEAGQPVTLLGETDGDYSKIKDHKDREGWVRTDQIQSSPSFRVVVPQLETKLADTQKQLSQVQSGNKQQSNQLSTAAREISELKAQLTQATAERDSAKAELNSLLEDQDYEMWRQGGMIAGVGLLLGLLIAYLPRPQRRNKSRWMN</sequence>
<evidence type="ECO:0000256" key="2">
    <source>
        <dbReference type="ARBA" id="ARBA00022692"/>
    </source>
</evidence>
<keyword evidence="4 7" id="KW-1133">Transmembrane helix</keyword>
<comment type="caution">
    <text evidence="10">The sequence shown here is derived from an EMBL/GenBank/DDBJ whole genome shotgun (WGS) entry which is preliminary data.</text>
</comment>
<keyword evidence="2 7" id="KW-0812">Transmembrane</keyword>
<feature type="signal peptide" evidence="8">
    <location>
        <begin position="1"/>
        <end position="19"/>
    </location>
</feature>
<organism evidence="10 11">
    <name type="scientific">Shewanella corallii</name>
    <dbReference type="NCBI Taxonomy" id="560080"/>
    <lineage>
        <taxon>Bacteria</taxon>
        <taxon>Pseudomonadati</taxon>
        <taxon>Pseudomonadota</taxon>
        <taxon>Gammaproteobacteria</taxon>
        <taxon>Alteromonadales</taxon>
        <taxon>Shewanellaceae</taxon>
        <taxon>Shewanella</taxon>
    </lineage>
</organism>
<evidence type="ECO:0000313" key="11">
    <source>
        <dbReference type="Proteomes" id="UP001202831"/>
    </source>
</evidence>
<keyword evidence="11" id="KW-1185">Reference proteome</keyword>
<gene>
    <name evidence="10" type="ORF">L2725_08800</name>
</gene>
<name>A0ABT0N7Q7_9GAMM</name>
<evidence type="ECO:0000256" key="3">
    <source>
        <dbReference type="ARBA" id="ARBA00022729"/>
    </source>
</evidence>
<dbReference type="PROSITE" id="PS51781">
    <property type="entry name" value="SH3B"/>
    <property type="match status" value="1"/>
</dbReference>
<proteinExistence type="predicted"/>
<evidence type="ECO:0000256" key="8">
    <source>
        <dbReference type="SAM" id="SignalP"/>
    </source>
</evidence>
<feature type="transmembrane region" description="Helical" evidence="7">
    <location>
        <begin position="159"/>
        <end position="180"/>
    </location>
</feature>
<evidence type="ECO:0000313" key="10">
    <source>
        <dbReference type="EMBL" id="MCL2913891.1"/>
    </source>
</evidence>
<evidence type="ECO:0000256" key="5">
    <source>
        <dbReference type="ARBA" id="ARBA00023136"/>
    </source>
</evidence>